<dbReference type="InterPro" id="IPR027417">
    <property type="entry name" value="P-loop_NTPase"/>
</dbReference>
<dbReference type="InterPro" id="IPR000850">
    <property type="entry name" value="Adenylat/UMP-CMP_kin"/>
</dbReference>
<keyword evidence="3 5" id="KW-0547">Nucleotide-binding</keyword>
<dbReference type="EMBL" id="JABTTY010000001">
    <property type="protein sequence ID" value="MBE7525033.1"/>
    <property type="molecule type" value="Genomic_DNA"/>
</dbReference>
<dbReference type="SUPFAM" id="SSF52540">
    <property type="entry name" value="P-loop containing nucleoside triphosphate hydrolases"/>
    <property type="match status" value="1"/>
</dbReference>
<protein>
    <recommendedName>
        <fullName evidence="5 7">Adenylate kinase</fullName>
        <shortName evidence="5">AK</shortName>
        <ecNumber evidence="5 7">2.7.4.3</ecNumber>
    </recommendedName>
    <alternativeName>
        <fullName evidence="5">ATP-AMP transphosphorylase</fullName>
    </alternativeName>
    <alternativeName>
        <fullName evidence="5">ATP:AMP phosphotransferase</fullName>
    </alternativeName>
    <alternativeName>
        <fullName evidence="5">Adenylate monophosphate kinase</fullName>
    </alternativeName>
</protein>
<dbReference type="Proteomes" id="UP000710385">
    <property type="component" value="Unassembled WGS sequence"/>
</dbReference>
<dbReference type="CDD" id="cd01428">
    <property type="entry name" value="ADK"/>
    <property type="match status" value="1"/>
</dbReference>
<feature type="binding site" evidence="5">
    <location>
        <position position="97"/>
    </location>
    <ligand>
        <name>AMP</name>
        <dbReference type="ChEBI" id="CHEBI:456215"/>
    </ligand>
</feature>
<comment type="caution">
    <text evidence="8">The sequence shown here is derived from an EMBL/GenBank/DDBJ whole genome shotgun (WGS) entry which is preliminary data.</text>
</comment>
<comment type="function">
    <text evidence="5">Catalyzes the reversible transfer of the terminal phosphate group between ATP and AMP. Plays an important role in cellular energy homeostasis and in adenine nucleotide metabolism.</text>
</comment>
<dbReference type="HAMAP" id="MF_00235">
    <property type="entry name" value="Adenylate_kinase_Adk"/>
    <property type="match status" value="1"/>
</dbReference>
<dbReference type="GO" id="GO:0004017">
    <property type="term" value="F:AMP kinase activity"/>
    <property type="evidence" value="ECO:0007669"/>
    <property type="project" value="UniProtKB-UniRule"/>
</dbReference>
<dbReference type="EC" id="2.7.4.3" evidence="5 7"/>
<keyword evidence="1 5" id="KW-0808">Transferase</keyword>
<comment type="pathway">
    <text evidence="5">Purine metabolism; AMP biosynthesis via salvage pathway; AMP from ADP: step 1/1.</text>
</comment>
<evidence type="ECO:0000256" key="4">
    <source>
        <dbReference type="ARBA" id="ARBA00022777"/>
    </source>
</evidence>
<keyword evidence="5" id="KW-0963">Cytoplasm</keyword>
<dbReference type="PANTHER" id="PTHR23359">
    <property type="entry name" value="NUCLEOTIDE KINASE"/>
    <property type="match status" value="1"/>
</dbReference>
<comment type="domain">
    <text evidence="5">Consists of three domains, a large central CORE domain and two small peripheral domains, NMPbind and LID, which undergo movements during catalysis. The LID domain closes over the site of phosphoryl transfer upon ATP binding. Assembling and dissambling the active center during each catalytic cycle provides an effective means to prevent ATP hydrolysis.</text>
</comment>
<dbReference type="GO" id="GO:0044209">
    <property type="term" value="P:AMP salvage"/>
    <property type="evidence" value="ECO:0007669"/>
    <property type="project" value="UniProtKB-UniRule"/>
</dbReference>
<proteinExistence type="inferred from homology"/>
<evidence type="ECO:0000256" key="1">
    <source>
        <dbReference type="ARBA" id="ARBA00022679"/>
    </source>
</evidence>
<feature type="binding site" evidence="5">
    <location>
        <begin position="15"/>
        <end position="20"/>
    </location>
    <ligand>
        <name>ATP</name>
        <dbReference type="ChEBI" id="CHEBI:30616"/>
    </ligand>
</feature>
<gene>
    <name evidence="5" type="primary">adk</name>
    <name evidence="8" type="ORF">HS096_01390</name>
</gene>
<feature type="binding site" evidence="5">
    <location>
        <begin position="90"/>
        <end position="93"/>
    </location>
    <ligand>
        <name>AMP</name>
        <dbReference type="ChEBI" id="CHEBI:456215"/>
    </ligand>
</feature>
<name>A0A928TSN5_UNCKA</name>
<sequence>MRQKTLRAVIFGPPGSGKGTQGRLLAQKFHVPFIGSGELFRSEIEQQTELGKLARVYVDSGCLAPDDLVNGIVSRQMKSLNLKNGFVLDGYPRTVDQAAFFQRLMPVNVAILIKVSDEIALNRLKKRRKKEKRSDDLAETIRTRIRSYHFLTEPLAQFYRQKGVLLMIKGDQSVEYVHEVLVKKLAKLGFVP</sequence>
<keyword evidence="2 5" id="KW-0545">Nucleotide biosynthesis</keyword>
<comment type="caution">
    <text evidence="5">Lacks conserved residue(s) required for the propagation of feature annotation.</text>
</comment>
<comment type="catalytic activity">
    <reaction evidence="5 7">
        <text>AMP + ATP = 2 ADP</text>
        <dbReference type="Rhea" id="RHEA:12973"/>
        <dbReference type="ChEBI" id="CHEBI:30616"/>
        <dbReference type="ChEBI" id="CHEBI:456215"/>
        <dbReference type="ChEBI" id="CHEBI:456216"/>
        <dbReference type="EC" id="2.7.4.3"/>
    </reaction>
</comment>
<evidence type="ECO:0000256" key="6">
    <source>
        <dbReference type="RuleBase" id="RU003330"/>
    </source>
</evidence>
<feature type="binding site" evidence="5">
    <location>
        <position position="172"/>
    </location>
    <ligand>
        <name>ATP</name>
        <dbReference type="ChEBI" id="CHEBI:30616"/>
    </ligand>
</feature>
<dbReference type="GO" id="GO:0005737">
    <property type="term" value="C:cytoplasm"/>
    <property type="evidence" value="ECO:0007669"/>
    <property type="project" value="UniProtKB-SubCell"/>
</dbReference>
<evidence type="ECO:0000313" key="9">
    <source>
        <dbReference type="Proteomes" id="UP000710385"/>
    </source>
</evidence>
<dbReference type="InterPro" id="IPR033690">
    <property type="entry name" value="Adenylat_kinase_CS"/>
</dbReference>
<comment type="similarity">
    <text evidence="5 6">Belongs to the adenylate kinase family.</text>
</comment>
<comment type="subcellular location">
    <subcellularLocation>
        <location evidence="5 7">Cytoplasm</location>
    </subcellularLocation>
</comment>
<feature type="binding site" evidence="5">
    <location>
        <position position="133"/>
    </location>
    <ligand>
        <name>AMP</name>
        <dbReference type="ChEBI" id="CHEBI:456215"/>
    </ligand>
</feature>
<feature type="binding site" evidence="5">
    <location>
        <position position="36"/>
    </location>
    <ligand>
        <name>AMP</name>
        <dbReference type="ChEBI" id="CHEBI:456215"/>
    </ligand>
</feature>
<feature type="binding site" evidence="5">
    <location>
        <position position="41"/>
    </location>
    <ligand>
        <name>AMP</name>
        <dbReference type="ChEBI" id="CHEBI:456215"/>
    </ligand>
</feature>
<evidence type="ECO:0000256" key="3">
    <source>
        <dbReference type="ARBA" id="ARBA00022741"/>
    </source>
</evidence>
<feature type="region of interest" description="NMP" evidence="5">
    <location>
        <begin position="35"/>
        <end position="64"/>
    </location>
</feature>
<dbReference type="PRINTS" id="PR00094">
    <property type="entry name" value="ADENYLTKNASE"/>
</dbReference>
<evidence type="ECO:0000256" key="2">
    <source>
        <dbReference type="ARBA" id="ARBA00022727"/>
    </source>
</evidence>
<feature type="binding site" evidence="5">
    <location>
        <position position="127"/>
    </location>
    <ligand>
        <name>ATP</name>
        <dbReference type="ChEBI" id="CHEBI:30616"/>
    </ligand>
</feature>
<dbReference type="Gene3D" id="3.40.50.300">
    <property type="entry name" value="P-loop containing nucleotide triphosphate hydrolases"/>
    <property type="match status" value="1"/>
</dbReference>
<evidence type="ECO:0000313" key="8">
    <source>
        <dbReference type="EMBL" id="MBE7525033.1"/>
    </source>
</evidence>
<dbReference type="PROSITE" id="PS00113">
    <property type="entry name" value="ADENYLATE_KINASE"/>
    <property type="match status" value="1"/>
</dbReference>
<organism evidence="8 9">
    <name type="scientific">candidate division WWE3 bacterium</name>
    <dbReference type="NCBI Taxonomy" id="2053526"/>
    <lineage>
        <taxon>Bacteria</taxon>
        <taxon>Katanobacteria</taxon>
    </lineage>
</organism>
<accession>A0A928TSN5</accession>
<keyword evidence="5 7" id="KW-0067">ATP-binding</keyword>
<comment type="subunit">
    <text evidence="5 7">Monomer.</text>
</comment>
<dbReference type="GO" id="GO:0005524">
    <property type="term" value="F:ATP binding"/>
    <property type="evidence" value="ECO:0007669"/>
    <property type="project" value="UniProtKB-UniRule"/>
</dbReference>
<reference evidence="8" key="1">
    <citation type="submission" date="2020-05" db="EMBL/GenBank/DDBJ databases">
        <title>High-Quality Genomes of Partial-Nitritation/Anammox System by Hierarchical Clustering Based Hybrid Assembly.</title>
        <authorList>
            <person name="Liu L."/>
            <person name="Wang Y."/>
            <person name="Che Y."/>
            <person name="Chen Y."/>
            <person name="Xia Y."/>
            <person name="Luo R."/>
            <person name="Cheng S.H."/>
            <person name="Zheng C."/>
            <person name="Zhang T."/>
        </authorList>
    </citation>
    <scope>NUCLEOTIDE SEQUENCE</scope>
    <source>
        <strain evidence="8">H1_PAT1</strain>
    </source>
</reference>
<feature type="binding site" evidence="5">
    <location>
        <position position="144"/>
    </location>
    <ligand>
        <name>AMP</name>
        <dbReference type="ChEBI" id="CHEBI:456215"/>
    </ligand>
</feature>
<dbReference type="AlphaFoldDB" id="A0A928TSN5"/>
<evidence type="ECO:0000256" key="5">
    <source>
        <dbReference type="HAMAP-Rule" id="MF_00235"/>
    </source>
</evidence>
<dbReference type="Pfam" id="PF00406">
    <property type="entry name" value="ADK"/>
    <property type="match status" value="1"/>
</dbReference>
<evidence type="ECO:0000256" key="7">
    <source>
        <dbReference type="RuleBase" id="RU003331"/>
    </source>
</evidence>
<keyword evidence="4 5" id="KW-0418">Kinase</keyword>